<dbReference type="GeneID" id="54578276"/>
<protein>
    <submittedName>
        <fullName evidence="2">Uncharacterized protein</fullName>
    </submittedName>
</protein>
<dbReference type="EMBL" id="ML987195">
    <property type="protein sequence ID" value="KAF2249437.1"/>
    <property type="molecule type" value="Genomic_DNA"/>
</dbReference>
<feature type="region of interest" description="Disordered" evidence="1">
    <location>
        <begin position="273"/>
        <end position="293"/>
    </location>
</feature>
<gene>
    <name evidence="2" type="ORF">BU26DRAFT_457490</name>
</gene>
<evidence type="ECO:0000256" key="1">
    <source>
        <dbReference type="SAM" id="MobiDB-lite"/>
    </source>
</evidence>
<reference evidence="2" key="1">
    <citation type="journal article" date="2020" name="Stud. Mycol.">
        <title>101 Dothideomycetes genomes: a test case for predicting lifestyles and emergence of pathogens.</title>
        <authorList>
            <person name="Haridas S."/>
            <person name="Albert R."/>
            <person name="Binder M."/>
            <person name="Bloem J."/>
            <person name="Labutti K."/>
            <person name="Salamov A."/>
            <person name="Andreopoulos B."/>
            <person name="Baker S."/>
            <person name="Barry K."/>
            <person name="Bills G."/>
            <person name="Bluhm B."/>
            <person name="Cannon C."/>
            <person name="Castanera R."/>
            <person name="Culley D."/>
            <person name="Daum C."/>
            <person name="Ezra D."/>
            <person name="Gonzalez J."/>
            <person name="Henrissat B."/>
            <person name="Kuo A."/>
            <person name="Liang C."/>
            <person name="Lipzen A."/>
            <person name="Lutzoni F."/>
            <person name="Magnuson J."/>
            <person name="Mondo S."/>
            <person name="Nolan M."/>
            <person name="Ohm R."/>
            <person name="Pangilinan J."/>
            <person name="Park H.-J."/>
            <person name="Ramirez L."/>
            <person name="Alfaro M."/>
            <person name="Sun H."/>
            <person name="Tritt A."/>
            <person name="Yoshinaga Y."/>
            <person name="Zwiers L.-H."/>
            <person name="Turgeon B."/>
            <person name="Goodwin S."/>
            <person name="Spatafora J."/>
            <person name="Crous P."/>
            <person name="Grigoriev I."/>
        </authorList>
    </citation>
    <scope>NUCLEOTIDE SEQUENCE</scope>
    <source>
        <strain evidence="2">CBS 122368</strain>
    </source>
</reference>
<dbReference type="RefSeq" id="XP_033684441.1">
    <property type="nucleotide sequence ID" value="XM_033824946.1"/>
</dbReference>
<organism evidence="2 3">
    <name type="scientific">Trematosphaeria pertusa</name>
    <dbReference type="NCBI Taxonomy" id="390896"/>
    <lineage>
        <taxon>Eukaryota</taxon>
        <taxon>Fungi</taxon>
        <taxon>Dikarya</taxon>
        <taxon>Ascomycota</taxon>
        <taxon>Pezizomycotina</taxon>
        <taxon>Dothideomycetes</taxon>
        <taxon>Pleosporomycetidae</taxon>
        <taxon>Pleosporales</taxon>
        <taxon>Massarineae</taxon>
        <taxon>Trematosphaeriaceae</taxon>
        <taxon>Trematosphaeria</taxon>
    </lineage>
</organism>
<evidence type="ECO:0000313" key="2">
    <source>
        <dbReference type="EMBL" id="KAF2249437.1"/>
    </source>
</evidence>
<evidence type="ECO:0000313" key="3">
    <source>
        <dbReference type="Proteomes" id="UP000800094"/>
    </source>
</evidence>
<name>A0A6A6IGZ8_9PLEO</name>
<keyword evidence="3" id="KW-1185">Reference proteome</keyword>
<proteinExistence type="predicted"/>
<feature type="compositionally biased region" description="Low complexity" evidence="1">
    <location>
        <begin position="275"/>
        <end position="285"/>
    </location>
</feature>
<dbReference type="Proteomes" id="UP000800094">
    <property type="component" value="Unassembled WGS sequence"/>
</dbReference>
<accession>A0A6A6IGZ8</accession>
<dbReference type="AlphaFoldDB" id="A0A6A6IGZ8"/>
<dbReference type="OrthoDB" id="191139at2759"/>
<sequence>MYASDKDAGQYFKPKREAAQSPFENYPDDLNTWYWHNVPSNKIAGYMFELHWTYGVDRALGALGVSDRSTLDGGDNEIIQCDHYNQDENAEDVSKQRYRVEDKEYRVTGARFVFSINSAQGVLIAMDRLSPKHAAQKRNPPIPDSGLPPIQQFSDVAWLFWTTLGGNNNNNRPIRYFMSITITNGETEAVIAKALNDNGLTLGPWPGHFFEWDTDEFKAILGTSNGQGFGYLLVEHKAQLGNRFITRVQVFHGDTWHKAPCLIFYVEPQPPPEAIPESSSSSSAANAKRTPIIQSDRIRKKGNNFERVHVLRSKL</sequence>